<dbReference type="Proteomes" id="UP000663855">
    <property type="component" value="Unassembled WGS sequence"/>
</dbReference>
<feature type="domain" description="Amine oxidase" evidence="1">
    <location>
        <begin position="19"/>
        <end position="435"/>
    </location>
</feature>
<dbReference type="AlphaFoldDB" id="A0A816ARE5"/>
<dbReference type="SUPFAM" id="SSF54373">
    <property type="entry name" value="FAD-linked reductases, C-terminal domain"/>
    <property type="match status" value="1"/>
</dbReference>
<organism evidence="2 3">
    <name type="scientific">Rotaria magnacalcarata</name>
    <dbReference type="NCBI Taxonomy" id="392030"/>
    <lineage>
        <taxon>Eukaryota</taxon>
        <taxon>Metazoa</taxon>
        <taxon>Spiralia</taxon>
        <taxon>Gnathifera</taxon>
        <taxon>Rotifera</taxon>
        <taxon>Eurotatoria</taxon>
        <taxon>Bdelloidea</taxon>
        <taxon>Philodinida</taxon>
        <taxon>Philodinidae</taxon>
        <taxon>Rotaria</taxon>
    </lineage>
</organism>
<reference evidence="2" key="1">
    <citation type="submission" date="2021-02" db="EMBL/GenBank/DDBJ databases">
        <authorList>
            <person name="Nowell W R."/>
        </authorList>
    </citation>
    <scope>NUCLEOTIDE SEQUENCE</scope>
</reference>
<gene>
    <name evidence="2" type="ORF">CJN711_LOCUS35181</name>
</gene>
<dbReference type="Gene3D" id="3.50.50.60">
    <property type="entry name" value="FAD/NAD(P)-binding domain"/>
    <property type="match status" value="1"/>
</dbReference>
<dbReference type="Pfam" id="PF01593">
    <property type="entry name" value="Amino_oxidase"/>
    <property type="match status" value="1"/>
</dbReference>
<protein>
    <recommendedName>
        <fullName evidence="1">Amine oxidase domain-containing protein</fullName>
    </recommendedName>
</protein>
<dbReference type="InterPro" id="IPR036188">
    <property type="entry name" value="FAD/NAD-bd_sf"/>
</dbReference>
<dbReference type="PANTHER" id="PTHR10742">
    <property type="entry name" value="FLAVIN MONOAMINE OXIDASE"/>
    <property type="match status" value="1"/>
</dbReference>
<evidence type="ECO:0000313" key="3">
    <source>
        <dbReference type="Proteomes" id="UP000663855"/>
    </source>
</evidence>
<dbReference type="PANTHER" id="PTHR10742:SF410">
    <property type="entry name" value="LYSINE-SPECIFIC HISTONE DEMETHYLASE 2"/>
    <property type="match status" value="1"/>
</dbReference>
<proteinExistence type="predicted"/>
<dbReference type="GO" id="GO:0016491">
    <property type="term" value="F:oxidoreductase activity"/>
    <property type="evidence" value="ECO:0007669"/>
    <property type="project" value="InterPro"/>
</dbReference>
<dbReference type="SUPFAM" id="SSF51905">
    <property type="entry name" value="FAD/NAD(P)-binding domain"/>
    <property type="match status" value="1"/>
</dbReference>
<evidence type="ECO:0000313" key="2">
    <source>
        <dbReference type="EMBL" id="CAF1600928.1"/>
    </source>
</evidence>
<evidence type="ECO:0000259" key="1">
    <source>
        <dbReference type="Pfam" id="PF01593"/>
    </source>
</evidence>
<dbReference type="InterPro" id="IPR050281">
    <property type="entry name" value="Flavin_monoamine_oxidase"/>
</dbReference>
<accession>A0A816ARE5</accession>
<sequence>MMSTSNSIYDIIIIGCGPAGIAAGLELQNCSSIPKFLILEARDRVGGRAYTDTHTFNSSEPIDLGARWIHHYRPENPLAVHHTPSDKDQFLYHFFHGSNTGFYDIDGSLLSETLLNEAEKFVDDLCENMKEYSLDNEDISMLDIIRDKYEKIQDEQMRRLVEMNLAYIEHYEASNLDQLSVKSYLKSDDGIETCDLTLPIGLGTFIQQIVERNPLPIQLNTIVTNTDIPSDKNEPIRITTKDNRHYLTKYVLITIPLGCLKASSIQFTPPLPDWKQNAIDQMGFGLLNKIFIQYPSTFWDEKFDYLFIASNSFRFFVCHPHDHILVAFVCGDFARKLEQQTDEEIIEQIIQCLKPIYPKIPKPIKWLVTRWSCDPFAYGAYSNFKVGATHETSRELARECYDNRIHWAGEHTNYGGTIGCVDSAFQSGQREAKRVYDKLNILLRE</sequence>
<dbReference type="InterPro" id="IPR002937">
    <property type="entry name" value="Amino_oxidase"/>
</dbReference>
<dbReference type="Gene3D" id="3.90.660.10">
    <property type="match status" value="1"/>
</dbReference>
<dbReference type="EMBL" id="CAJNOV010017171">
    <property type="protein sequence ID" value="CAF1600928.1"/>
    <property type="molecule type" value="Genomic_DNA"/>
</dbReference>
<name>A0A816ARE5_9BILA</name>
<comment type="caution">
    <text evidence="2">The sequence shown here is derived from an EMBL/GenBank/DDBJ whole genome shotgun (WGS) entry which is preliminary data.</text>
</comment>